<organism evidence="2 3">
    <name type="scientific">Colocasia esculenta</name>
    <name type="common">Wild taro</name>
    <name type="synonym">Arum esculentum</name>
    <dbReference type="NCBI Taxonomy" id="4460"/>
    <lineage>
        <taxon>Eukaryota</taxon>
        <taxon>Viridiplantae</taxon>
        <taxon>Streptophyta</taxon>
        <taxon>Embryophyta</taxon>
        <taxon>Tracheophyta</taxon>
        <taxon>Spermatophyta</taxon>
        <taxon>Magnoliopsida</taxon>
        <taxon>Liliopsida</taxon>
        <taxon>Araceae</taxon>
        <taxon>Aroideae</taxon>
        <taxon>Colocasieae</taxon>
        <taxon>Colocasia</taxon>
    </lineage>
</organism>
<evidence type="ECO:0000256" key="1">
    <source>
        <dbReference type="SAM" id="MobiDB-lite"/>
    </source>
</evidence>
<sequence length="175" mass="18707">MATLGLRRPGEQVSTLTNGTCPPPGFPPNALRGSVKTSLGSPKKVAEPPPNDLSSGLLDDLHAEGMSGKPSSLVQQPPCSRGTPDPGLGMSEKLASISLDVGMSVGIHVWTLTPPKRPGLDAKVVFGQNSKSCRKPCIPCIYICNIPIVLYPYYHHAIHTLFMLNTNTCTRNYTN</sequence>
<comment type="caution">
    <text evidence="2">The sequence shown here is derived from an EMBL/GenBank/DDBJ whole genome shotgun (WGS) entry which is preliminary data.</text>
</comment>
<dbReference type="EMBL" id="NMUH01002705">
    <property type="protein sequence ID" value="MQM01599.1"/>
    <property type="molecule type" value="Genomic_DNA"/>
</dbReference>
<accession>A0A843VXL0</accession>
<keyword evidence="3" id="KW-1185">Reference proteome</keyword>
<name>A0A843VXL0_COLES</name>
<protein>
    <submittedName>
        <fullName evidence="2">Uncharacterized protein</fullName>
    </submittedName>
</protein>
<gene>
    <name evidence="2" type="ORF">Taro_034358</name>
</gene>
<evidence type="ECO:0000313" key="3">
    <source>
        <dbReference type="Proteomes" id="UP000652761"/>
    </source>
</evidence>
<evidence type="ECO:0000313" key="2">
    <source>
        <dbReference type="EMBL" id="MQM01599.1"/>
    </source>
</evidence>
<proteinExistence type="predicted"/>
<feature type="compositionally biased region" description="Polar residues" evidence="1">
    <location>
        <begin position="69"/>
        <end position="78"/>
    </location>
</feature>
<feature type="region of interest" description="Disordered" evidence="1">
    <location>
        <begin position="1"/>
        <end position="91"/>
    </location>
</feature>
<dbReference type="Proteomes" id="UP000652761">
    <property type="component" value="Unassembled WGS sequence"/>
</dbReference>
<reference evidence="2" key="1">
    <citation type="submission" date="2017-07" db="EMBL/GenBank/DDBJ databases">
        <title>Taro Niue Genome Assembly and Annotation.</title>
        <authorList>
            <person name="Atibalentja N."/>
            <person name="Keating K."/>
            <person name="Fields C.J."/>
        </authorList>
    </citation>
    <scope>NUCLEOTIDE SEQUENCE</scope>
    <source>
        <strain evidence="2">Niue_2</strain>
        <tissue evidence="2">Leaf</tissue>
    </source>
</reference>
<dbReference type="AlphaFoldDB" id="A0A843VXL0"/>